<dbReference type="Gene3D" id="3.30.870.10">
    <property type="entry name" value="Endonuclease Chain A"/>
    <property type="match status" value="2"/>
</dbReference>
<organism evidence="15 16">
    <name type="scientific">Oryzomonas rubra</name>
    <dbReference type="NCBI Taxonomy" id="2509454"/>
    <lineage>
        <taxon>Bacteria</taxon>
        <taxon>Pseudomonadati</taxon>
        <taxon>Thermodesulfobacteriota</taxon>
        <taxon>Desulfuromonadia</taxon>
        <taxon>Geobacterales</taxon>
        <taxon>Geobacteraceae</taxon>
        <taxon>Oryzomonas</taxon>
    </lineage>
</organism>
<dbReference type="SMART" id="SM00155">
    <property type="entry name" value="PLDc"/>
    <property type="match status" value="2"/>
</dbReference>
<dbReference type="RefSeq" id="WP_149307596.1">
    <property type="nucleotide sequence ID" value="NZ_SRSD01000006.1"/>
</dbReference>
<feature type="transmembrane region" description="Helical" evidence="13">
    <location>
        <begin position="34"/>
        <end position="55"/>
    </location>
</feature>
<evidence type="ECO:0000256" key="10">
    <source>
        <dbReference type="ARBA" id="ARBA00023209"/>
    </source>
</evidence>
<dbReference type="CDD" id="cd09157">
    <property type="entry name" value="PLDc_CLS_unchar2_1"/>
    <property type="match status" value="1"/>
</dbReference>
<keyword evidence="2" id="KW-1003">Cell membrane</keyword>
<comment type="subcellular location">
    <subcellularLocation>
        <location evidence="1">Cell membrane</location>
        <topology evidence="1">Multi-pass membrane protein</topology>
    </subcellularLocation>
</comment>
<evidence type="ECO:0000313" key="16">
    <source>
        <dbReference type="Proteomes" id="UP000324298"/>
    </source>
</evidence>
<evidence type="ECO:0000313" key="15">
    <source>
        <dbReference type="EMBL" id="KAA0891232.1"/>
    </source>
</evidence>
<evidence type="ECO:0000256" key="4">
    <source>
        <dbReference type="ARBA" id="ARBA00022679"/>
    </source>
</evidence>
<sequence length="477" mass="53450">MDHAFIILFALCACLVSLVTAGHALLHKRDSRSALGWMSISLTLPLLGPFLYWCLGVNRISRQARRWQESGRRLSGSEIHPLEDPGSEAVRLPLAAVHLDDLRVLGDRVVRTRLREGNRIIPLVDGEEAYPAMLAAIRRAEESINLSSYIFDADGIGAEFIDQLKDATKRGVAVRIIIDALGEKYSRHLPRTALAGTRVRLVRYLPLSRGAYINLRNHRKLLIIDGREAFTGGMNIRSRHQPASTDKDTAIRDMHFSVQGPVVADLQRTFLEDWYFVTGERLDAPSFFPSLAPQGSSLARAISGGPDNEFRKLEHIIMGVLACAKKSVCIMTPYFIPDRPMIAALITTALRGVAVRVVLPGLNNLPFVHWATRGLLWELLANGIRVFYQPPPFVHTKLFLVDDVWSLVGSANLDSRSLRLNFELNLSVFDESFAASLKRHFEQAFAASHEITQEEIDGRSLPIRLRDNYARLFSPYL</sequence>
<keyword evidence="4" id="KW-0808">Transferase</keyword>
<evidence type="ECO:0000256" key="2">
    <source>
        <dbReference type="ARBA" id="ARBA00022475"/>
    </source>
</evidence>
<keyword evidence="7 13" id="KW-1133">Transmembrane helix</keyword>
<evidence type="ECO:0000256" key="6">
    <source>
        <dbReference type="ARBA" id="ARBA00022737"/>
    </source>
</evidence>
<reference evidence="15 16" key="1">
    <citation type="submission" date="2019-04" db="EMBL/GenBank/DDBJ databases">
        <title>Geobacter ruber sp. nov., ferric-reducing bacteria isolated from paddy soil.</title>
        <authorList>
            <person name="Xu Z."/>
            <person name="Masuda Y."/>
            <person name="Itoh H."/>
            <person name="Senoo K."/>
        </authorList>
    </citation>
    <scope>NUCLEOTIDE SEQUENCE [LARGE SCALE GENOMIC DNA]</scope>
    <source>
        <strain evidence="15 16">Red88</strain>
    </source>
</reference>
<dbReference type="GO" id="GO:0005886">
    <property type="term" value="C:plasma membrane"/>
    <property type="evidence" value="ECO:0007669"/>
    <property type="project" value="UniProtKB-SubCell"/>
</dbReference>
<feature type="domain" description="PLD phosphodiesterase" evidence="14">
    <location>
        <begin position="395"/>
        <end position="417"/>
    </location>
</feature>
<keyword evidence="8" id="KW-0443">Lipid metabolism</keyword>
<dbReference type="InterPro" id="IPR025202">
    <property type="entry name" value="PLD-like_dom"/>
</dbReference>
<evidence type="ECO:0000259" key="14">
    <source>
        <dbReference type="PROSITE" id="PS50035"/>
    </source>
</evidence>
<keyword evidence="6" id="KW-0677">Repeat</keyword>
<keyword evidence="11" id="KW-1208">Phospholipid metabolism</keyword>
<dbReference type="InterPro" id="IPR027379">
    <property type="entry name" value="CLS_N"/>
</dbReference>
<proteinExistence type="predicted"/>
<keyword evidence="3" id="KW-0444">Lipid biosynthesis</keyword>
<dbReference type="Pfam" id="PF13091">
    <property type="entry name" value="PLDc_2"/>
    <property type="match status" value="2"/>
</dbReference>
<evidence type="ECO:0000256" key="1">
    <source>
        <dbReference type="ARBA" id="ARBA00004651"/>
    </source>
</evidence>
<evidence type="ECO:0000256" key="11">
    <source>
        <dbReference type="ARBA" id="ARBA00023264"/>
    </source>
</evidence>
<dbReference type="EMBL" id="SRSD01000006">
    <property type="protein sequence ID" value="KAA0891232.1"/>
    <property type="molecule type" value="Genomic_DNA"/>
</dbReference>
<evidence type="ECO:0000256" key="13">
    <source>
        <dbReference type="SAM" id="Phobius"/>
    </source>
</evidence>
<dbReference type="NCBIfam" id="TIGR04265">
    <property type="entry name" value="bac_cardiolipin"/>
    <property type="match status" value="1"/>
</dbReference>
<name>A0A5A9XDI1_9BACT</name>
<dbReference type="CDD" id="cd09163">
    <property type="entry name" value="PLDc_CLS_unchar2_2"/>
    <property type="match status" value="1"/>
</dbReference>
<dbReference type="EC" id="2.7.8.-" evidence="12"/>
<dbReference type="PANTHER" id="PTHR21248:SF22">
    <property type="entry name" value="PHOSPHOLIPASE D"/>
    <property type="match status" value="1"/>
</dbReference>
<evidence type="ECO:0000256" key="3">
    <source>
        <dbReference type="ARBA" id="ARBA00022516"/>
    </source>
</evidence>
<dbReference type="Proteomes" id="UP000324298">
    <property type="component" value="Unassembled WGS sequence"/>
</dbReference>
<dbReference type="Pfam" id="PF13396">
    <property type="entry name" value="PLDc_N"/>
    <property type="match status" value="1"/>
</dbReference>
<dbReference type="InterPro" id="IPR022924">
    <property type="entry name" value="Cardiolipin_synthase"/>
</dbReference>
<keyword evidence="9 13" id="KW-0472">Membrane</keyword>
<dbReference type="GO" id="GO:0008808">
    <property type="term" value="F:cardiolipin synthase activity"/>
    <property type="evidence" value="ECO:0007669"/>
    <property type="project" value="UniProtKB-UniRule"/>
</dbReference>
<keyword evidence="16" id="KW-1185">Reference proteome</keyword>
<evidence type="ECO:0000256" key="12">
    <source>
        <dbReference type="NCBIfam" id="TIGR04265"/>
    </source>
</evidence>
<evidence type="ECO:0000256" key="5">
    <source>
        <dbReference type="ARBA" id="ARBA00022692"/>
    </source>
</evidence>
<evidence type="ECO:0000256" key="9">
    <source>
        <dbReference type="ARBA" id="ARBA00023136"/>
    </source>
</evidence>
<dbReference type="PROSITE" id="PS50035">
    <property type="entry name" value="PLD"/>
    <property type="match status" value="2"/>
</dbReference>
<dbReference type="OrthoDB" id="9762009at2"/>
<keyword evidence="10" id="KW-0594">Phospholipid biosynthesis</keyword>
<comment type="caution">
    <text evidence="15">The sequence shown here is derived from an EMBL/GenBank/DDBJ whole genome shotgun (WGS) entry which is preliminary data.</text>
</comment>
<evidence type="ECO:0000256" key="7">
    <source>
        <dbReference type="ARBA" id="ARBA00022989"/>
    </source>
</evidence>
<keyword evidence="5 13" id="KW-0812">Transmembrane</keyword>
<dbReference type="SUPFAM" id="SSF56024">
    <property type="entry name" value="Phospholipase D/nuclease"/>
    <property type="match status" value="2"/>
</dbReference>
<accession>A0A5A9XDI1</accession>
<gene>
    <name evidence="15" type="primary">cls</name>
    <name evidence="15" type="ORF">ET418_10625</name>
</gene>
<protein>
    <recommendedName>
        <fullName evidence="12">Cardiolipin synthase</fullName>
        <ecNumber evidence="12">2.7.8.-</ecNumber>
    </recommendedName>
</protein>
<evidence type="ECO:0000256" key="8">
    <source>
        <dbReference type="ARBA" id="ARBA00023098"/>
    </source>
</evidence>
<feature type="domain" description="PLD phosphodiesterase" evidence="14">
    <location>
        <begin position="213"/>
        <end position="240"/>
    </location>
</feature>
<dbReference type="InterPro" id="IPR001736">
    <property type="entry name" value="PLipase_D/transphosphatidylase"/>
</dbReference>
<dbReference type="AlphaFoldDB" id="A0A5A9XDI1"/>
<dbReference type="GO" id="GO:0032049">
    <property type="term" value="P:cardiolipin biosynthetic process"/>
    <property type="evidence" value="ECO:0007669"/>
    <property type="project" value="UniProtKB-UniRule"/>
</dbReference>
<dbReference type="PANTHER" id="PTHR21248">
    <property type="entry name" value="CARDIOLIPIN SYNTHASE"/>
    <property type="match status" value="1"/>
</dbReference>